<comment type="caution">
    <text evidence="2">The sequence shown here is derived from an EMBL/GenBank/DDBJ whole genome shotgun (WGS) entry which is preliminary data.</text>
</comment>
<accession>A0AAE0IR36</accession>
<dbReference type="Proteomes" id="UP001283341">
    <property type="component" value="Unassembled WGS sequence"/>
</dbReference>
<evidence type="ECO:0000313" key="2">
    <source>
        <dbReference type="EMBL" id="KAK3329756.1"/>
    </source>
</evidence>
<dbReference type="AlphaFoldDB" id="A0AAE0IR36"/>
<feature type="compositionally biased region" description="Polar residues" evidence="1">
    <location>
        <begin position="308"/>
        <end position="325"/>
    </location>
</feature>
<evidence type="ECO:0000256" key="1">
    <source>
        <dbReference type="SAM" id="MobiDB-lite"/>
    </source>
</evidence>
<organism evidence="2 3">
    <name type="scientific">Apodospora peruviana</name>
    <dbReference type="NCBI Taxonomy" id="516989"/>
    <lineage>
        <taxon>Eukaryota</taxon>
        <taxon>Fungi</taxon>
        <taxon>Dikarya</taxon>
        <taxon>Ascomycota</taxon>
        <taxon>Pezizomycotina</taxon>
        <taxon>Sordariomycetes</taxon>
        <taxon>Sordariomycetidae</taxon>
        <taxon>Sordariales</taxon>
        <taxon>Lasiosphaeriaceae</taxon>
        <taxon>Apodospora</taxon>
    </lineage>
</organism>
<dbReference type="EMBL" id="JAUEDM010000001">
    <property type="protein sequence ID" value="KAK3329756.1"/>
    <property type="molecule type" value="Genomic_DNA"/>
</dbReference>
<evidence type="ECO:0000313" key="3">
    <source>
        <dbReference type="Proteomes" id="UP001283341"/>
    </source>
</evidence>
<feature type="compositionally biased region" description="Polar residues" evidence="1">
    <location>
        <begin position="424"/>
        <end position="443"/>
    </location>
</feature>
<reference evidence="2" key="1">
    <citation type="journal article" date="2023" name="Mol. Phylogenet. Evol.">
        <title>Genome-scale phylogeny and comparative genomics of the fungal order Sordariales.</title>
        <authorList>
            <person name="Hensen N."/>
            <person name="Bonometti L."/>
            <person name="Westerberg I."/>
            <person name="Brannstrom I.O."/>
            <person name="Guillou S."/>
            <person name="Cros-Aarteil S."/>
            <person name="Calhoun S."/>
            <person name="Haridas S."/>
            <person name="Kuo A."/>
            <person name="Mondo S."/>
            <person name="Pangilinan J."/>
            <person name="Riley R."/>
            <person name="LaButti K."/>
            <person name="Andreopoulos B."/>
            <person name="Lipzen A."/>
            <person name="Chen C."/>
            <person name="Yan M."/>
            <person name="Daum C."/>
            <person name="Ng V."/>
            <person name="Clum A."/>
            <person name="Steindorff A."/>
            <person name="Ohm R.A."/>
            <person name="Martin F."/>
            <person name="Silar P."/>
            <person name="Natvig D.O."/>
            <person name="Lalanne C."/>
            <person name="Gautier V."/>
            <person name="Ament-Velasquez S.L."/>
            <person name="Kruys A."/>
            <person name="Hutchinson M.I."/>
            <person name="Powell A.J."/>
            <person name="Barry K."/>
            <person name="Miller A.N."/>
            <person name="Grigoriev I.V."/>
            <person name="Debuchy R."/>
            <person name="Gladieux P."/>
            <person name="Hiltunen Thoren M."/>
            <person name="Johannesson H."/>
        </authorList>
    </citation>
    <scope>NUCLEOTIDE SEQUENCE</scope>
    <source>
        <strain evidence="2">CBS 118394</strain>
    </source>
</reference>
<proteinExistence type="predicted"/>
<feature type="region of interest" description="Disordered" evidence="1">
    <location>
        <begin position="159"/>
        <end position="215"/>
    </location>
</feature>
<keyword evidence="3" id="KW-1185">Reference proteome</keyword>
<sequence length="533" mass="59461">MAAVAPMDLVIKSEPASIPLECTICPKKPAFSDVSHLLTHISSKSHLSYQFKVELRSDSEREAREAIQLYKEWYERYGIKALLADRMAAKESKKTGKRVRSSNAGSQPQAPGRPNDRIKTEPGDFSESAQVMGHWGNAHPSHHLQNARRDYFEGQEYQTPTMRRSRSDYSVPGTPIHRLPPRYERWETETTTSALASESTEFAEDGESSKLKGVRYPGMGLFDSANETQKRMRNQRKDESVLRLMEQTSCGIEPTECIWTEDGELQRRRDIYATPSVVGSPERVVDGGDTRKKKKNRRSTGGIRPARQTRSSARIAQNKTISKNQGAELKGSPLARDDNSHSHSSSHSHGATDSYDVFCDPPKNGPAQESPLNEPGSVISVISQPLTPGDSVLMMPFSFGLRNRQALQSMNSNIGMGSPLSKPPKNTSHQYFPTRDSGSASFPSHTSTLAHPFFHSQHAGNFNPLYTQSRPGFFHPYHAYPNYGLEPKPVTQGFQPINNAMNHNLGSMSFNSFSTSYTSDSPHDRVHHPEFDI</sequence>
<feature type="region of interest" description="Disordered" evidence="1">
    <location>
        <begin position="415"/>
        <end position="443"/>
    </location>
</feature>
<name>A0AAE0IR36_9PEZI</name>
<feature type="compositionally biased region" description="Low complexity" evidence="1">
    <location>
        <begin position="189"/>
        <end position="200"/>
    </location>
</feature>
<gene>
    <name evidence="2" type="ORF">B0H66DRAFT_610810</name>
</gene>
<feature type="region of interest" description="Disordered" evidence="1">
    <location>
        <begin position="271"/>
        <end position="375"/>
    </location>
</feature>
<reference evidence="2" key="2">
    <citation type="submission" date="2023-06" db="EMBL/GenBank/DDBJ databases">
        <authorList>
            <consortium name="Lawrence Berkeley National Laboratory"/>
            <person name="Haridas S."/>
            <person name="Hensen N."/>
            <person name="Bonometti L."/>
            <person name="Westerberg I."/>
            <person name="Brannstrom I.O."/>
            <person name="Guillou S."/>
            <person name="Cros-Aarteil S."/>
            <person name="Calhoun S."/>
            <person name="Kuo A."/>
            <person name="Mondo S."/>
            <person name="Pangilinan J."/>
            <person name="Riley R."/>
            <person name="Labutti K."/>
            <person name="Andreopoulos B."/>
            <person name="Lipzen A."/>
            <person name="Chen C."/>
            <person name="Yanf M."/>
            <person name="Daum C."/>
            <person name="Ng V."/>
            <person name="Clum A."/>
            <person name="Steindorff A."/>
            <person name="Ohm R."/>
            <person name="Martin F."/>
            <person name="Silar P."/>
            <person name="Natvig D."/>
            <person name="Lalanne C."/>
            <person name="Gautier V."/>
            <person name="Ament-Velasquez S.L."/>
            <person name="Kruys A."/>
            <person name="Hutchinson M.I."/>
            <person name="Powell A.J."/>
            <person name="Barry K."/>
            <person name="Miller A.N."/>
            <person name="Grigoriev I.V."/>
            <person name="Debuchy R."/>
            <person name="Gladieux P."/>
            <person name="Thoren M.H."/>
            <person name="Johannesson H."/>
        </authorList>
    </citation>
    <scope>NUCLEOTIDE SEQUENCE</scope>
    <source>
        <strain evidence="2">CBS 118394</strain>
    </source>
</reference>
<feature type="region of interest" description="Disordered" evidence="1">
    <location>
        <begin position="91"/>
        <end position="142"/>
    </location>
</feature>
<protein>
    <submittedName>
        <fullName evidence="2">Uncharacterized protein</fullName>
    </submittedName>
</protein>